<organism evidence="3 4">
    <name type="scientific">Luteolibacter ambystomatis</name>
    <dbReference type="NCBI Taxonomy" id="2824561"/>
    <lineage>
        <taxon>Bacteria</taxon>
        <taxon>Pseudomonadati</taxon>
        <taxon>Verrucomicrobiota</taxon>
        <taxon>Verrucomicrobiia</taxon>
        <taxon>Verrucomicrobiales</taxon>
        <taxon>Verrucomicrobiaceae</taxon>
        <taxon>Luteolibacter</taxon>
    </lineage>
</organism>
<accession>A0A975J2H9</accession>
<evidence type="ECO:0000313" key="4">
    <source>
        <dbReference type="Proteomes" id="UP000676169"/>
    </source>
</evidence>
<dbReference type="InterPro" id="IPR004992">
    <property type="entry name" value="EutN_CcmL"/>
</dbReference>
<dbReference type="EMBL" id="CP073100">
    <property type="protein sequence ID" value="QUE52816.1"/>
    <property type="molecule type" value="Genomic_DNA"/>
</dbReference>
<keyword evidence="4" id="KW-1185">Reference proteome</keyword>
<dbReference type="PANTHER" id="PTHR36539">
    <property type="entry name" value="ETHANOLAMINE UTILIZATION PROTEIN EUTN"/>
    <property type="match status" value="1"/>
</dbReference>
<dbReference type="GO" id="GO:0031469">
    <property type="term" value="C:bacterial microcompartment"/>
    <property type="evidence" value="ECO:0007669"/>
    <property type="project" value="UniProtKB-SubCell"/>
</dbReference>
<dbReference type="PROSITE" id="PS51932">
    <property type="entry name" value="BMV"/>
    <property type="match status" value="1"/>
</dbReference>
<comment type="subcellular location">
    <subcellularLocation>
        <location evidence="1">Bacterial microcompartment</location>
    </subcellularLocation>
</comment>
<dbReference type="Gene3D" id="2.40.50.220">
    <property type="entry name" value="EutN/Ccml"/>
    <property type="match status" value="1"/>
</dbReference>
<evidence type="ECO:0000256" key="2">
    <source>
        <dbReference type="ARBA" id="ARBA00024446"/>
    </source>
</evidence>
<reference evidence="3" key="1">
    <citation type="submission" date="2021-04" db="EMBL/GenBank/DDBJ databases">
        <title>Luteolibacter sp. 32A isolated from the skin of an Anderson's salamander (Ambystoma andersonii).</title>
        <authorList>
            <person name="Spergser J."/>
            <person name="Busse H.-J."/>
        </authorList>
    </citation>
    <scope>NUCLEOTIDE SEQUENCE</scope>
    <source>
        <strain evidence="3">32A</strain>
    </source>
</reference>
<dbReference type="CDD" id="cd01614">
    <property type="entry name" value="EutN_CcmL"/>
    <property type="match status" value="1"/>
</dbReference>
<dbReference type="SUPFAM" id="SSF159133">
    <property type="entry name" value="EutN/CcmL-like"/>
    <property type="match status" value="1"/>
</dbReference>
<protein>
    <submittedName>
        <fullName evidence="3">EutN/CcmL family microcompartment protein</fullName>
    </submittedName>
</protein>
<evidence type="ECO:0000313" key="3">
    <source>
        <dbReference type="EMBL" id="QUE52816.1"/>
    </source>
</evidence>
<name>A0A975J2H9_9BACT</name>
<dbReference type="AlphaFoldDB" id="A0A975J2H9"/>
<evidence type="ECO:0000256" key="1">
    <source>
        <dbReference type="ARBA" id="ARBA00024322"/>
    </source>
</evidence>
<gene>
    <name evidence="3" type="ORF">KBB96_07955</name>
</gene>
<dbReference type="KEGG" id="lamb:KBB96_07955"/>
<proteinExistence type="predicted"/>
<sequence length="84" mass="8834">MFVARVVGHAVSSHCHPSLKGSKLMLCQAVDADDKPVGAPCIAIDLFGAGLHSKVFVSTDGLGARHLVHDDSSPIRNFIQGIVD</sequence>
<dbReference type="InterPro" id="IPR036677">
    <property type="entry name" value="EutN_CcmL_sf"/>
</dbReference>
<dbReference type="Pfam" id="PF03319">
    <property type="entry name" value="EutN_CcmL"/>
    <property type="match status" value="1"/>
</dbReference>
<dbReference type="RefSeq" id="WP_211634135.1">
    <property type="nucleotide sequence ID" value="NZ_CP073100.1"/>
</dbReference>
<keyword evidence="2" id="KW-1283">Bacterial microcompartment</keyword>
<dbReference type="Proteomes" id="UP000676169">
    <property type="component" value="Chromosome"/>
</dbReference>